<feature type="domain" description="Glucose/Sorbosone dehydrogenase" evidence="1">
    <location>
        <begin position="26"/>
        <end position="354"/>
    </location>
</feature>
<dbReference type="Pfam" id="PF07995">
    <property type="entry name" value="GSDH"/>
    <property type="match status" value="1"/>
</dbReference>
<dbReference type="PATRIC" id="fig|517011.3.peg.2224"/>
<evidence type="ECO:0000259" key="1">
    <source>
        <dbReference type="Pfam" id="PF07995"/>
    </source>
</evidence>
<gene>
    <name evidence="2" type="ORF">ABB28_11615</name>
</gene>
<reference evidence="2 3" key="1">
    <citation type="submission" date="2015-05" db="EMBL/GenBank/DDBJ databases">
        <title>Genome sequencing and analysis of members of genus Stenotrophomonas.</title>
        <authorList>
            <person name="Patil P.P."/>
            <person name="Midha S."/>
            <person name="Patil P.B."/>
        </authorList>
    </citation>
    <scope>NUCLEOTIDE SEQUENCE [LARGE SCALE GENOMIC DNA]</scope>
    <source>
        <strain evidence="2 3">DSM 21508</strain>
    </source>
</reference>
<name>A0A0R0D482_9GAMM</name>
<comment type="caution">
    <text evidence="2">The sequence shown here is derived from an EMBL/GenBank/DDBJ whole genome shotgun (WGS) entry which is preliminary data.</text>
</comment>
<keyword evidence="3" id="KW-1185">Reference proteome</keyword>
<dbReference type="InterPro" id="IPR011042">
    <property type="entry name" value="6-blade_b-propeller_TolB-like"/>
</dbReference>
<dbReference type="InterPro" id="IPR012938">
    <property type="entry name" value="Glc/Sorbosone_DH"/>
</dbReference>
<dbReference type="Gene3D" id="2.120.10.30">
    <property type="entry name" value="TolB, C-terminal domain"/>
    <property type="match status" value="1"/>
</dbReference>
<evidence type="ECO:0000313" key="3">
    <source>
        <dbReference type="Proteomes" id="UP000051386"/>
    </source>
</evidence>
<dbReference type="Proteomes" id="UP000051386">
    <property type="component" value="Unassembled WGS sequence"/>
</dbReference>
<dbReference type="InterPro" id="IPR011041">
    <property type="entry name" value="Quinoprot_gluc/sorb_DH_b-prop"/>
</dbReference>
<sequence length="362" mass="38643">MAPRAGDKPAAVDPTSYAIHTVATGLNRPWSAAFLPDGRVLVTEMGGRLLAIGPDGASSEISLDGLRPIFQQGGTTGLMDIALDPRFAQNGWMYLTMGYGEASANGVRLLRVRLAGDQIEDVRVLFNSTPKASAGNNGGRIAFLPDDSLVLSLGDGSRRREEAQNPANALGTVIRIDREGRPPADNPFVGRAGMAPEIYSLGHRNPQGIAVDPANGDLLLTEHGPRGGDEINLILPGGNYGWPIVTGGMDYPFARVSPFRSLPGYQDALLEWTPSIAPAGLAIYNGALFPQWRGDLLVPALKERAVRRVIRDGRRIVGQQLLLGELNERIRDVKVAPDGSVYVLTDGTNAKLLRLTASARSG</sequence>
<dbReference type="SUPFAM" id="SSF50952">
    <property type="entry name" value="Soluble quinoprotein glucose dehydrogenase"/>
    <property type="match status" value="1"/>
</dbReference>
<dbReference type="AlphaFoldDB" id="A0A0R0D482"/>
<protein>
    <recommendedName>
        <fullName evidence="1">Glucose/Sorbosone dehydrogenase domain-containing protein</fullName>
    </recommendedName>
</protein>
<dbReference type="EMBL" id="LDJK01000050">
    <property type="protein sequence ID" value="KRG73306.1"/>
    <property type="molecule type" value="Genomic_DNA"/>
</dbReference>
<dbReference type="PANTHER" id="PTHR19328:SF75">
    <property type="entry name" value="ALDOSE SUGAR DEHYDROGENASE YLII"/>
    <property type="match status" value="1"/>
</dbReference>
<proteinExistence type="predicted"/>
<accession>A0A0R0D482</accession>
<evidence type="ECO:0000313" key="2">
    <source>
        <dbReference type="EMBL" id="KRG73306.1"/>
    </source>
</evidence>
<organism evidence="2 3">
    <name type="scientific">Stenotrophomonas chelatiphaga</name>
    <dbReference type="NCBI Taxonomy" id="517011"/>
    <lineage>
        <taxon>Bacteria</taxon>
        <taxon>Pseudomonadati</taxon>
        <taxon>Pseudomonadota</taxon>
        <taxon>Gammaproteobacteria</taxon>
        <taxon>Lysobacterales</taxon>
        <taxon>Lysobacteraceae</taxon>
        <taxon>Stenotrophomonas</taxon>
    </lineage>
</organism>
<dbReference type="PANTHER" id="PTHR19328">
    <property type="entry name" value="HEDGEHOG-INTERACTING PROTEIN"/>
    <property type="match status" value="1"/>
</dbReference>